<keyword evidence="1" id="KW-0812">Transmembrane</keyword>
<protein>
    <submittedName>
        <fullName evidence="2">Uncharacterized protein</fullName>
    </submittedName>
</protein>
<keyword evidence="3" id="KW-1185">Reference proteome</keyword>
<proteinExistence type="predicted"/>
<name>A0AAJ1TLS2_9BACL</name>
<feature type="transmembrane region" description="Helical" evidence="1">
    <location>
        <begin position="111"/>
        <end position="136"/>
    </location>
</feature>
<organism evidence="2 3">
    <name type="scientific">Croceifilum oryzae</name>
    <dbReference type="NCBI Taxonomy" id="1553429"/>
    <lineage>
        <taxon>Bacteria</taxon>
        <taxon>Bacillati</taxon>
        <taxon>Bacillota</taxon>
        <taxon>Bacilli</taxon>
        <taxon>Bacillales</taxon>
        <taxon>Thermoactinomycetaceae</taxon>
        <taxon>Croceifilum</taxon>
    </lineage>
</organism>
<dbReference type="RefSeq" id="WP_307254236.1">
    <property type="nucleotide sequence ID" value="NZ_JAUSUV010000012.1"/>
</dbReference>
<evidence type="ECO:0000256" key="1">
    <source>
        <dbReference type="SAM" id="Phobius"/>
    </source>
</evidence>
<gene>
    <name evidence="2" type="ORF">J2Z48_002681</name>
</gene>
<accession>A0AAJ1TLS2</accession>
<reference evidence="2 3" key="1">
    <citation type="submission" date="2023-07" db="EMBL/GenBank/DDBJ databases">
        <title>Genomic Encyclopedia of Type Strains, Phase IV (KMG-IV): sequencing the most valuable type-strain genomes for metagenomic binning, comparative biology and taxonomic classification.</title>
        <authorList>
            <person name="Goeker M."/>
        </authorList>
    </citation>
    <scope>NUCLEOTIDE SEQUENCE [LARGE SCALE GENOMIC DNA]</scope>
    <source>
        <strain evidence="2 3">DSM 46876</strain>
    </source>
</reference>
<sequence length="137" mass="15607">MIHSFYKGVAHFVGWERALIIKELTTALASVFATLLFASLFFSWLFIRAKKQSLARDVITQIQPFQGKPVGHYSIRNISHVIQAFDALICIINTIVLNKVITVKNIKRSRYMFFGAIGFMLIFISIVFTTSTTLFLL</sequence>
<keyword evidence="1" id="KW-1133">Transmembrane helix</keyword>
<evidence type="ECO:0000313" key="3">
    <source>
        <dbReference type="Proteomes" id="UP001238450"/>
    </source>
</evidence>
<dbReference type="Proteomes" id="UP001238450">
    <property type="component" value="Unassembled WGS sequence"/>
</dbReference>
<feature type="transmembrane region" description="Helical" evidence="1">
    <location>
        <begin position="27"/>
        <end position="47"/>
    </location>
</feature>
<evidence type="ECO:0000313" key="2">
    <source>
        <dbReference type="EMBL" id="MDQ0418489.1"/>
    </source>
</evidence>
<dbReference type="EMBL" id="JAUSUV010000012">
    <property type="protein sequence ID" value="MDQ0418489.1"/>
    <property type="molecule type" value="Genomic_DNA"/>
</dbReference>
<comment type="caution">
    <text evidence="2">The sequence shown here is derived from an EMBL/GenBank/DDBJ whole genome shotgun (WGS) entry which is preliminary data.</text>
</comment>
<dbReference type="AlphaFoldDB" id="A0AAJ1TLS2"/>
<keyword evidence="1" id="KW-0472">Membrane</keyword>